<sequence>MEVLRNCVRNKQDKMFAQLKKCVTNEQYCAPYLEGDLWRRIVAIRDTLKGVSELLNFQMIREVLCTD</sequence>
<protein>
    <submittedName>
        <fullName evidence="1">Uncharacterized protein</fullName>
    </submittedName>
</protein>
<accession>A0AAD5N6Y0</accession>
<reference evidence="1" key="1">
    <citation type="submission" date="2021-06" db="EMBL/GenBank/DDBJ databases">
        <title>Parelaphostrongylus tenuis whole genome reference sequence.</title>
        <authorList>
            <person name="Garwood T.J."/>
            <person name="Larsen P.A."/>
            <person name="Fountain-Jones N.M."/>
            <person name="Garbe J.R."/>
            <person name="Macchietto M.G."/>
            <person name="Kania S.A."/>
            <person name="Gerhold R.W."/>
            <person name="Richards J.E."/>
            <person name="Wolf T.M."/>
        </authorList>
    </citation>
    <scope>NUCLEOTIDE SEQUENCE</scope>
    <source>
        <strain evidence="1">MNPRO001-30</strain>
        <tissue evidence="1">Meninges</tissue>
    </source>
</reference>
<dbReference type="EMBL" id="JAHQIW010004299">
    <property type="protein sequence ID" value="KAJ1361906.1"/>
    <property type="molecule type" value="Genomic_DNA"/>
</dbReference>
<gene>
    <name evidence="1" type="ORF">KIN20_021291</name>
</gene>
<evidence type="ECO:0000313" key="1">
    <source>
        <dbReference type="EMBL" id="KAJ1361906.1"/>
    </source>
</evidence>
<name>A0AAD5N6Y0_PARTN</name>
<evidence type="ECO:0000313" key="2">
    <source>
        <dbReference type="Proteomes" id="UP001196413"/>
    </source>
</evidence>
<dbReference type="AlphaFoldDB" id="A0AAD5N6Y0"/>
<dbReference type="Proteomes" id="UP001196413">
    <property type="component" value="Unassembled WGS sequence"/>
</dbReference>
<organism evidence="1 2">
    <name type="scientific">Parelaphostrongylus tenuis</name>
    <name type="common">Meningeal worm</name>
    <dbReference type="NCBI Taxonomy" id="148309"/>
    <lineage>
        <taxon>Eukaryota</taxon>
        <taxon>Metazoa</taxon>
        <taxon>Ecdysozoa</taxon>
        <taxon>Nematoda</taxon>
        <taxon>Chromadorea</taxon>
        <taxon>Rhabditida</taxon>
        <taxon>Rhabditina</taxon>
        <taxon>Rhabditomorpha</taxon>
        <taxon>Strongyloidea</taxon>
        <taxon>Metastrongylidae</taxon>
        <taxon>Parelaphostrongylus</taxon>
    </lineage>
</organism>
<keyword evidence="2" id="KW-1185">Reference proteome</keyword>
<comment type="caution">
    <text evidence="1">The sequence shown here is derived from an EMBL/GenBank/DDBJ whole genome shotgun (WGS) entry which is preliminary data.</text>
</comment>
<proteinExistence type="predicted"/>